<dbReference type="EMBL" id="CYYW01000003">
    <property type="protein sequence ID" value="CUN60742.1"/>
    <property type="molecule type" value="Genomic_DNA"/>
</dbReference>
<gene>
    <name evidence="2" type="ORF">ERS852417_00646</name>
</gene>
<proteinExistence type="predicted"/>
<evidence type="ECO:0000256" key="1">
    <source>
        <dbReference type="SAM" id="SignalP"/>
    </source>
</evidence>
<evidence type="ECO:0000313" key="3">
    <source>
        <dbReference type="Proteomes" id="UP000095384"/>
    </source>
</evidence>
<dbReference type="AlphaFoldDB" id="A0A173Y9D6"/>
<keyword evidence="1" id="KW-0732">Signal</keyword>
<feature type="chain" id="PRO_5038529355" evidence="1">
    <location>
        <begin position="22"/>
        <end position="237"/>
    </location>
</feature>
<dbReference type="Proteomes" id="UP000095384">
    <property type="component" value="Unassembled WGS sequence"/>
</dbReference>
<dbReference type="RefSeq" id="WP_055223175.1">
    <property type="nucleotide sequence ID" value="NZ_CYYW01000003.1"/>
</dbReference>
<accession>A0A173Y9D6</accession>
<organism evidence="2 3">
    <name type="scientific">Agathobacter rectalis</name>
    <dbReference type="NCBI Taxonomy" id="39491"/>
    <lineage>
        <taxon>Bacteria</taxon>
        <taxon>Bacillati</taxon>
        <taxon>Bacillota</taxon>
        <taxon>Clostridia</taxon>
        <taxon>Lachnospirales</taxon>
        <taxon>Lachnospiraceae</taxon>
        <taxon>Agathobacter</taxon>
    </lineage>
</organism>
<evidence type="ECO:0000313" key="2">
    <source>
        <dbReference type="EMBL" id="CUN60742.1"/>
    </source>
</evidence>
<dbReference type="PROSITE" id="PS51257">
    <property type="entry name" value="PROKAR_LIPOPROTEIN"/>
    <property type="match status" value="1"/>
</dbReference>
<feature type="signal peptide" evidence="1">
    <location>
        <begin position="1"/>
        <end position="21"/>
    </location>
</feature>
<protein>
    <submittedName>
        <fullName evidence="2">Uncharacterized protein</fullName>
    </submittedName>
</protein>
<name>A0A173Y9D6_9FIRM</name>
<sequence length="237" mass="26745">MKRKKITAIMAVIMMAAGLSACSHSNARLEGKSGIVKDEASKKEGDTGVVDQAPATYVLDAEYVNKDDIVSVDDTIEINGITYKIEKYEHTTEFGNRNKDTVLDYLKDLYGEAIDDNYNLSNGNSYIFITLTIVYKDGDDKQIEGNRNVGVLYAIKDDMERIQENSDCVYIDNYWLGGDESDVYHYVLGKGECITSELGYIIQDEGIPEDSKYIYYCIEGIDSKTNDKVQKYFKLEL</sequence>
<reference evidence="2 3" key="1">
    <citation type="submission" date="2015-09" db="EMBL/GenBank/DDBJ databases">
        <authorList>
            <consortium name="Pathogen Informatics"/>
        </authorList>
    </citation>
    <scope>NUCLEOTIDE SEQUENCE [LARGE SCALE GENOMIC DNA]</scope>
    <source>
        <strain evidence="2 3">2789STDY5608860</strain>
    </source>
</reference>